<evidence type="ECO:0000313" key="3">
    <source>
        <dbReference type="Proteomes" id="UP000054383"/>
    </source>
</evidence>
<dbReference type="InterPro" id="IPR036047">
    <property type="entry name" value="F-box-like_dom_sf"/>
</dbReference>
<dbReference type="EMBL" id="CVMT01000003">
    <property type="protein sequence ID" value="CRG87497.1"/>
    <property type="molecule type" value="Genomic_DNA"/>
</dbReference>
<feature type="region of interest" description="Disordered" evidence="1">
    <location>
        <begin position="481"/>
        <end position="500"/>
    </location>
</feature>
<protein>
    <submittedName>
        <fullName evidence="2">Uncharacterized protein</fullName>
    </submittedName>
</protein>
<dbReference type="PANTHER" id="PTHR31639">
    <property type="entry name" value="F-BOX PROTEIN-LIKE"/>
    <property type="match status" value="1"/>
</dbReference>
<feature type="region of interest" description="Disordered" evidence="1">
    <location>
        <begin position="533"/>
        <end position="557"/>
    </location>
</feature>
<dbReference type="SUPFAM" id="SSF52047">
    <property type="entry name" value="RNI-like"/>
    <property type="match status" value="1"/>
</dbReference>
<dbReference type="Gene3D" id="3.80.10.10">
    <property type="entry name" value="Ribonuclease Inhibitor"/>
    <property type="match status" value="1"/>
</dbReference>
<dbReference type="AlphaFoldDB" id="A0A0U1LVR3"/>
<proteinExistence type="predicted"/>
<reference evidence="2 3" key="1">
    <citation type="submission" date="2015-04" db="EMBL/GenBank/DDBJ databases">
        <authorList>
            <person name="Syromyatnikov M.Y."/>
            <person name="Popov V.N."/>
        </authorList>
    </citation>
    <scope>NUCLEOTIDE SEQUENCE [LARGE SCALE GENOMIC DNA]</scope>
    <source>
        <strain evidence="2">WF-38-12</strain>
    </source>
</reference>
<sequence length="557" mass="61471">MHFLKKLRSLPRATTANAGNNKAVFAASNNINNISSIDNTKLLPDAVLSHILSYVCPHALDTSYKSSEESMTEDGCMLCDMRDLAHCVAACKRWKGLAQKLLYQNVRLDAVHYCELEIELSSKRKRRSFVDTTGKAIDVVQMRLLLFMKTVRESSRLANLVLSLRLPYMTREASKADLARTVSVLHHLRYVDLPAGFYSDDVSSYTLKQELMARCPDTRHMRYAHGSEGSFSRIPGSRLWENLEVLELSDLHIDETTLRQVLDSFKALKSLKMDNLKAVTDSVFASTHSLPPFPALETIILRNMPYLTATGLATHLSLPANRDPLKNLVLTQTGVLPETLHVLVSKASRLESLTLEATVDRSFPVVDVPHLSSNSVRKLHYEISSANGPYGAQPVSGSYYKYLIGSLTSRSLPALQELYVLDPHFADTLVLAPFQQLSLKDETASPTASQGLPRPLSLFAKGIDEMDWNLTQIEPASSQASVLSLPSSPSPGQRASAARPVSFHAAQLSPPWGGDARRSIVVGNGFGGFLAVPVDESRPKSSSGGGYKRQSKYDMWR</sequence>
<evidence type="ECO:0000256" key="1">
    <source>
        <dbReference type="SAM" id="MobiDB-lite"/>
    </source>
</evidence>
<dbReference type="OrthoDB" id="5405297at2759"/>
<feature type="compositionally biased region" description="Low complexity" evidence="1">
    <location>
        <begin position="481"/>
        <end position="491"/>
    </location>
</feature>
<evidence type="ECO:0000313" key="2">
    <source>
        <dbReference type="EMBL" id="CRG87497.1"/>
    </source>
</evidence>
<accession>A0A0U1LVR3</accession>
<organism evidence="2 3">
    <name type="scientific">Talaromyces islandicus</name>
    <name type="common">Penicillium islandicum</name>
    <dbReference type="NCBI Taxonomy" id="28573"/>
    <lineage>
        <taxon>Eukaryota</taxon>
        <taxon>Fungi</taxon>
        <taxon>Dikarya</taxon>
        <taxon>Ascomycota</taxon>
        <taxon>Pezizomycotina</taxon>
        <taxon>Eurotiomycetes</taxon>
        <taxon>Eurotiomycetidae</taxon>
        <taxon>Eurotiales</taxon>
        <taxon>Trichocomaceae</taxon>
        <taxon>Talaromyces</taxon>
        <taxon>Talaromyces sect. Islandici</taxon>
    </lineage>
</organism>
<dbReference type="Gene3D" id="1.20.1280.50">
    <property type="match status" value="1"/>
</dbReference>
<gene>
    <name evidence="2" type="ORF">PISL3812_04515</name>
</gene>
<keyword evidence="3" id="KW-1185">Reference proteome</keyword>
<dbReference type="PANTHER" id="PTHR31639:SF42">
    <property type="entry name" value="OS02G0160200 PROTEIN"/>
    <property type="match status" value="1"/>
</dbReference>
<dbReference type="OMA" id="CPDIRKM"/>
<name>A0A0U1LVR3_TALIS</name>
<dbReference type="STRING" id="28573.A0A0U1LVR3"/>
<dbReference type="Proteomes" id="UP000054383">
    <property type="component" value="Unassembled WGS sequence"/>
</dbReference>
<dbReference type="SUPFAM" id="SSF81383">
    <property type="entry name" value="F-box domain"/>
    <property type="match status" value="1"/>
</dbReference>
<dbReference type="InterPro" id="IPR032675">
    <property type="entry name" value="LRR_dom_sf"/>
</dbReference>